<feature type="compositionally biased region" description="Low complexity" evidence="4">
    <location>
        <begin position="52"/>
        <end position="71"/>
    </location>
</feature>
<evidence type="ECO:0000256" key="4">
    <source>
        <dbReference type="SAM" id="MobiDB-lite"/>
    </source>
</evidence>
<feature type="region of interest" description="Disordered" evidence="4">
    <location>
        <begin position="229"/>
        <end position="255"/>
    </location>
</feature>
<dbReference type="Proteomes" id="UP000689129">
    <property type="component" value="Unassembled WGS sequence"/>
</dbReference>
<dbReference type="GO" id="GO:0017118">
    <property type="term" value="F:lipoyltransferase activity"/>
    <property type="evidence" value="ECO:0007669"/>
    <property type="project" value="TreeGrafter"/>
</dbReference>
<dbReference type="OrthoDB" id="201621at2759"/>
<feature type="domain" description="BPL/LPL catalytic" evidence="5">
    <location>
        <begin position="101"/>
        <end position="341"/>
    </location>
</feature>
<dbReference type="EMBL" id="JAEMWZ010000511">
    <property type="protein sequence ID" value="KAG7113592.1"/>
    <property type="molecule type" value="Genomic_DNA"/>
</dbReference>
<name>A0A8I3AGD3_VERLO</name>
<comment type="similarity">
    <text evidence="2">Belongs to the LplA family.</text>
</comment>
<keyword evidence="6" id="KW-0436">Ligase</keyword>
<proteinExistence type="inferred from homology"/>
<feature type="region of interest" description="Disordered" evidence="4">
    <location>
        <begin position="1"/>
        <end position="23"/>
    </location>
</feature>
<evidence type="ECO:0000256" key="2">
    <source>
        <dbReference type="ARBA" id="ARBA00008242"/>
    </source>
</evidence>
<dbReference type="AlphaFoldDB" id="A0A8I3AGD3"/>
<dbReference type="InterPro" id="IPR004143">
    <property type="entry name" value="BPL_LPL_catalytic"/>
</dbReference>
<dbReference type="GO" id="GO:0009249">
    <property type="term" value="P:protein lipoylation"/>
    <property type="evidence" value="ECO:0007669"/>
    <property type="project" value="InterPro"/>
</dbReference>
<dbReference type="CDD" id="cd16443">
    <property type="entry name" value="LplA"/>
    <property type="match status" value="1"/>
</dbReference>
<sequence>MATATGHGVPLQISPDHHETPQHTMTMLSSTPAFTMRLISRRPLTARPLFDSSKPFSSSPSPRRSSPLASAATARTQVYISRSSDPFLNLSIEHHLLQTTPSGSTVLFLYTNRPSVVIGRNQNPWLELNLPLLHAYVPRPATQGRGDDGKDGHAAGVTLVRRRSGGGSVFHDAGNVNFSVICPPAAFDRDRHAEMVVRALRGLGVPGARVNCRHDIVVDVGVDADADAGKAGVRAPPQASSAPAPETCAANRGPEDGKATFKVSGSAYKLTRLRSLHHGTCLLSSPNLGSIGQMLRSPAEPFIKGRGVESVRSPVRNVGVGNEEFEGAVVREFGAMYGAFDVIAEVDEDAAELESVRKGMKELQSRDWLYGQTPLFSFSTRPTEDDPRPRPTLPDDFNLSFEARQGVLQSFVLGSTSTAGEKWSVASLADAKIHDVDDWVERLRGGGINSDRASAIGSWLNGLLGAGGGR</sequence>
<dbReference type="GO" id="GO:0005739">
    <property type="term" value="C:mitochondrion"/>
    <property type="evidence" value="ECO:0007669"/>
    <property type="project" value="TreeGrafter"/>
</dbReference>
<gene>
    <name evidence="6" type="ORF">HYQ45_016699</name>
</gene>
<evidence type="ECO:0000313" key="6">
    <source>
        <dbReference type="EMBL" id="KAG7113592.1"/>
    </source>
</evidence>
<dbReference type="PROSITE" id="PS51733">
    <property type="entry name" value="BPL_LPL_CATALYTIC"/>
    <property type="match status" value="1"/>
</dbReference>
<evidence type="ECO:0000313" key="7">
    <source>
        <dbReference type="Proteomes" id="UP000689129"/>
    </source>
</evidence>
<reference evidence="6" key="1">
    <citation type="journal article" date="2021" name="Mol. Plant Pathol.">
        <title>A 20-kb lineage-specific genomic region tames virulence in pathogenic amphidiploid Verticillium longisporum.</title>
        <authorList>
            <person name="Harting R."/>
            <person name="Starke J."/>
            <person name="Kusch H."/>
            <person name="Poggeler S."/>
            <person name="Maurus I."/>
            <person name="Schluter R."/>
            <person name="Landesfeind M."/>
            <person name="Bulla I."/>
            <person name="Nowrousian M."/>
            <person name="de Jonge R."/>
            <person name="Stahlhut G."/>
            <person name="Hoff K.J."/>
            <person name="Asshauer K.P."/>
            <person name="Thurmer A."/>
            <person name="Stanke M."/>
            <person name="Daniel R."/>
            <person name="Morgenstern B."/>
            <person name="Thomma B.P.H.J."/>
            <person name="Kronstad J.W."/>
            <person name="Braus-Stromeyer S.A."/>
            <person name="Braus G.H."/>
        </authorList>
    </citation>
    <scope>NUCLEOTIDE SEQUENCE</scope>
    <source>
        <strain evidence="6">Vl32</strain>
    </source>
</reference>
<evidence type="ECO:0000256" key="1">
    <source>
        <dbReference type="ARBA" id="ARBA00003253"/>
    </source>
</evidence>
<dbReference type="GO" id="GO:0016874">
    <property type="term" value="F:ligase activity"/>
    <property type="evidence" value="ECO:0007669"/>
    <property type="project" value="UniProtKB-KW"/>
</dbReference>
<evidence type="ECO:0000259" key="5">
    <source>
        <dbReference type="PROSITE" id="PS51733"/>
    </source>
</evidence>
<organism evidence="6 7">
    <name type="scientific">Verticillium longisporum</name>
    <name type="common">Verticillium dahliae var. longisporum</name>
    <dbReference type="NCBI Taxonomy" id="100787"/>
    <lineage>
        <taxon>Eukaryota</taxon>
        <taxon>Fungi</taxon>
        <taxon>Dikarya</taxon>
        <taxon>Ascomycota</taxon>
        <taxon>Pezizomycotina</taxon>
        <taxon>Sordariomycetes</taxon>
        <taxon>Hypocreomycetidae</taxon>
        <taxon>Glomerellales</taxon>
        <taxon>Plectosphaerellaceae</taxon>
        <taxon>Verticillium</taxon>
    </lineage>
</organism>
<dbReference type="Pfam" id="PF21948">
    <property type="entry name" value="LplA-B_cat"/>
    <property type="match status" value="1"/>
</dbReference>
<accession>A0A8I3AGD3</accession>
<feature type="region of interest" description="Disordered" evidence="4">
    <location>
        <begin position="49"/>
        <end position="71"/>
    </location>
</feature>
<dbReference type="InterPro" id="IPR004562">
    <property type="entry name" value="LipoylTrfase_LipoateP_Ligase"/>
</dbReference>
<dbReference type="PANTHER" id="PTHR12561:SF3">
    <property type="entry name" value="LIPOYLTRANSFERASE 1, MITOCHONDRIAL"/>
    <property type="match status" value="1"/>
</dbReference>
<comment type="function">
    <text evidence="1">Catalyzes both the ATP-dependent activation of exogenously supplied lipoate to lipoyl-AMP and the transfer of the activated lipoyl onto the lipoyl domains of lipoate-dependent enzymes.</text>
</comment>
<protein>
    <recommendedName>
        <fullName evidence="3">Putative lipoate-protein ligase A</fullName>
    </recommendedName>
</protein>
<feature type="compositionally biased region" description="Low complexity" evidence="4">
    <location>
        <begin position="229"/>
        <end position="245"/>
    </location>
</feature>
<evidence type="ECO:0000256" key="3">
    <source>
        <dbReference type="ARBA" id="ARBA00015925"/>
    </source>
</evidence>
<comment type="caution">
    <text evidence="6">The sequence shown here is derived from an EMBL/GenBank/DDBJ whole genome shotgun (WGS) entry which is preliminary data.</text>
</comment>
<dbReference type="PANTHER" id="PTHR12561">
    <property type="entry name" value="LIPOATE-PROTEIN LIGASE"/>
    <property type="match status" value="1"/>
</dbReference>